<gene>
    <name evidence="2" type="ORF">SAMN02927925_00428</name>
</gene>
<evidence type="ECO:0000256" key="1">
    <source>
        <dbReference type="SAM" id="SignalP"/>
    </source>
</evidence>
<dbReference type="EMBL" id="FMTY01000001">
    <property type="protein sequence ID" value="SCX01935.1"/>
    <property type="molecule type" value="Genomic_DNA"/>
</dbReference>
<protein>
    <recommendedName>
        <fullName evidence="4">Glutaminyl-tRNA synthetase</fullName>
    </recommendedName>
</protein>
<keyword evidence="1" id="KW-0732">Signal</keyword>
<dbReference type="eggNOG" id="ENOG5032S06">
    <property type="taxonomic scope" value="Bacteria"/>
</dbReference>
<accession>A0A1G4V8C5</accession>
<evidence type="ECO:0008006" key="4">
    <source>
        <dbReference type="Google" id="ProtNLM"/>
    </source>
</evidence>
<dbReference type="Pfam" id="PF19897">
    <property type="entry name" value="DUF6370"/>
    <property type="match status" value="1"/>
</dbReference>
<dbReference type="RefSeq" id="WP_023575475.1">
    <property type="nucleotide sequence ID" value="NZ_CBCSBQ010000003.1"/>
</dbReference>
<feature type="signal peptide" evidence="1">
    <location>
        <begin position="1"/>
        <end position="18"/>
    </location>
</feature>
<feature type="chain" id="PRO_5010223299" description="Glutaminyl-tRNA synthetase" evidence="1">
    <location>
        <begin position="19"/>
        <end position="116"/>
    </location>
</feature>
<proteinExistence type="predicted"/>
<dbReference type="STRING" id="329186.SAMN02927925_00428"/>
<dbReference type="InterPro" id="IPR045950">
    <property type="entry name" value="DUF6370"/>
</dbReference>
<evidence type="ECO:0000313" key="3">
    <source>
        <dbReference type="Proteomes" id="UP000182124"/>
    </source>
</evidence>
<evidence type="ECO:0000313" key="2">
    <source>
        <dbReference type="EMBL" id="SCX01935.1"/>
    </source>
</evidence>
<dbReference type="Proteomes" id="UP000182124">
    <property type="component" value="Unassembled WGS sequence"/>
</dbReference>
<dbReference type="AlphaFoldDB" id="A0A1G4V8C5"/>
<name>A0A1G4V8C5_9FLAO</name>
<reference evidence="2 3" key="1">
    <citation type="submission" date="2016-10" db="EMBL/GenBank/DDBJ databases">
        <authorList>
            <person name="de Groot N.N."/>
        </authorList>
    </citation>
    <scope>NUCLEOTIDE SEQUENCE [LARGE SCALE GENOMIC DNA]</scope>
    <source>
        <strain evidence="2 3">CGMCC 1.3801</strain>
    </source>
</reference>
<organism evidence="2 3">
    <name type="scientific">Flavobacterium saliperosum</name>
    <dbReference type="NCBI Taxonomy" id="329186"/>
    <lineage>
        <taxon>Bacteria</taxon>
        <taxon>Pseudomonadati</taxon>
        <taxon>Bacteroidota</taxon>
        <taxon>Flavobacteriia</taxon>
        <taxon>Flavobacteriales</taxon>
        <taxon>Flavobacteriaceae</taxon>
        <taxon>Flavobacterium</taxon>
    </lineage>
</organism>
<sequence>MKKIFVFVVLLTSFAVNAQETRGKAEQSEAEKEKTKTQIVEASCGQCQFGMDAKGCDLAVRIDGKPYFVDGTSIDQHGDAHAHDGFCNTIRKAEVSGEIVDNRFKATSFTLIEVKK</sequence>